<evidence type="ECO:0000313" key="2">
    <source>
        <dbReference type="Proteomes" id="UP000053268"/>
    </source>
</evidence>
<evidence type="ECO:0000313" key="1">
    <source>
        <dbReference type="EMBL" id="KPI99834.1"/>
    </source>
</evidence>
<accession>A0A194Q498</accession>
<reference evidence="1 2" key="1">
    <citation type="journal article" date="2015" name="Nat. Commun.">
        <title>Outbred genome sequencing and CRISPR/Cas9 gene editing in butterflies.</title>
        <authorList>
            <person name="Li X."/>
            <person name="Fan D."/>
            <person name="Zhang W."/>
            <person name="Liu G."/>
            <person name="Zhang L."/>
            <person name="Zhao L."/>
            <person name="Fang X."/>
            <person name="Chen L."/>
            <person name="Dong Y."/>
            <person name="Chen Y."/>
            <person name="Ding Y."/>
            <person name="Zhao R."/>
            <person name="Feng M."/>
            <person name="Zhu Y."/>
            <person name="Feng Y."/>
            <person name="Jiang X."/>
            <person name="Zhu D."/>
            <person name="Xiang H."/>
            <person name="Feng X."/>
            <person name="Li S."/>
            <person name="Wang J."/>
            <person name="Zhang G."/>
            <person name="Kronforst M.R."/>
            <person name="Wang W."/>
        </authorList>
    </citation>
    <scope>NUCLEOTIDE SEQUENCE [LARGE SCALE GENOMIC DNA]</scope>
    <source>
        <strain evidence="1">Ya'a_city_454_Px</strain>
        <tissue evidence="1">Whole body</tissue>
    </source>
</reference>
<gene>
    <name evidence="1" type="ORF">RR46_04808</name>
</gene>
<sequence>MHVRVQLAYFENLNRAVSMRCVSLGRLTRANIYGVYFGRMFSHVGRYTSDSLPRSASVVYAQFQVLCAQ</sequence>
<organism evidence="1 2">
    <name type="scientific">Papilio xuthus</name>
    <name type="common">Asian swallowtail butterfly</name>
    <dbReference type="NCBI Taxonomy" id="66420"/>
    <lineage>
        <taxon>Eukaryota</taxon>
        <taxon>Metazoa</taxon>
        <taxon>Ecdysozoa</taxon>
        <taxon>Arthropoda</taxon>
        <taxon>Hexapoda</taxon>
        <taxon>Insecta</taxon>
        <taxon>Pterygota</taxon>
        <taxon>Neoptera</taxon>
        <taxon>Endopterygota</taxon>
        <taxon>Lepidoptera</taxon>
        <taxon>Glossata</taxon>
        <taxon>Ditrysia</taxon>
        <taxon>Papilionoidea</taxon>
        <taxon>Papilionidae</taxon>
        <taxon>Papilioninae</taxon>
        <taxon>Papilio</taxon>
    </lineage>
</organism>
<dbReference type="EMBL" id="KQ459562">
    <property type="protein sequence ID" value="KPI99834.1"/>
    <property type="molecule type" value="Genomic_DNA"/>
</dbReference>
<keyword evidence="2" id="KW-1185">Reference proteome</keyword>
<dbReference type="AlphaFoldDB" id="A0A194Q498"/>
<proteinExistence type="predicted"/>
<name>A0A194Q498_PAPXU</name>
<dbReference type="Proteomes" id="UP000053268">
    <property type="component" value="Unassembled WGS sequence"/>
</dbReference>
<protein>
    <submittedName>
        <fullName evidence="1">Uncharacterized protein</fullName>
    </submittedName>
</protein>